<sequence>MEQQQLSRGSPVGAQRPPFPPTTLELPLISPRTSAGPASLTTPRILDQYSPHFRPFPAPLDMPDLPEDTTCNKDQTRRKPRFSTSSLPDIDW</sequence>
<feature type="region of interest" description="Disordered" evidence="1">
    <location>
        <begin position="1"/>
        <end position="92"/>
    </location>
</feature>
<dbReference type="Proteomes" id="UP000256970">
    <property type="component" value="Unassembled WGS sequence"/>
</dbReference>
<feature type="compositionally biased region" description="Polar residues" evidence="1">
    <location>
        <begin position="82"/>
        <end position="92"/>
    </location>
</feature>
<evidence type="ECO:0000256" key="1">
    <source>
        <dbReference type="SAM" id="MobiDB-lite"/>
    </source>
</evidence>
<gene>
    <name evidence="2" type="ORF">BQ4739_LOCUS13790</name>
</gene>
<proteinExistence type="predicted"/>
<accession>A0A383W7C2</accession>
<protein>
    <submittedName>
        <fullName evidence="2">Uncharacterized protein</fullName>
    </submittedName>
</protein>
<dbReference type="EMBL" id="FNXT01001193">
    <property type="protein sequence ID" value="SZX73528.1"/>
    <property type="molecule type" value="Genomic_DNA"/>
</dbReference>
<evidence type="ECO:0000313" key="3">
    <source>
        <dbReference type="Proteomes" id="UP000256970"/>
    </source>
</evidence>
<name>A0A383W7C2_TETOB</name>
<evidence type="ECO:0000313" key="2">
    <source>
        <dbReference type="EMBL" id="SZX73528.1"/>
    </source>
</evidence>
<dbReference type="AlphaFoldDB" id="A0A383W7C2"/>
<organism evidence="2 3">
    <name type="scientific">Tetradesmus obliquus</name>
    <name type="common">Green alga</name>
    <name type="synonym">Acutodesmus obliquus</name>
    <dbReference type="NCBI Taxonomy" id="3088"/>
    <lineage>
        <taxon>Eukaryota</taxon>
        <taxon>Viridiplantae</taxon>
        <taxon>Chlorophyta</taxon>
        <taxon>core chlorophytes</taxon>
        <taxon>Chlorophyceae</taxon>
        <taxon>CS clade</taxon>
        <taxon>Sphaeropleales</taxon>
        <taxon>Scenedesmaceae</taxon>
        <taxon>Tetradesmus</taxon>
    </lineage>
</organism>
<reference evidence="2 3" key="1">
    <citation type="submission" date="2016-10" db="EMBL/GenBank/DDBJ databases">
        <authorList>
            <person name="Cai Z."/>
        </authorList>
    </citation>
    <scope>NUCLEOTIDE SEQUENCE [LARGE SCALE GENOMIC DNA]</scope>
</reference>
<keyword evidence="3" id="KW-1185">Reference proteome</keyword>